<reference evidence="1 2" key="1">
    <citation type="submission" date="2017-06" db="EMBL/GenBank/DDBJ databases">
        <authorList>
            <person name="Kim H.J."/>
            <person name="Triplett B.A."/>
        </authorList>
    </citation>
    <scope>NUCLEOTIDE SEQUENCE [LARGE SCALE GENOMIC DNA]</scope>
    <source>
        <strain evidence="1 2">DSM 29339</strain>
    </source>
</reference>
<protein>
    <submittedName>
        <fullName evidence="1">Uncharacterized protein</fullName>
    </submittedName>
</protein>
<keyword evidence="2" id="KW-1185">Reference proteome</keyword>
<gene>
    <name evidence="1" type="ORF">SAMN05421757_10593</name>
</gene>
<dbReference type="Proteomes" id="UP000198426">
    <property type="component" value="Unassembled WGS sequence"/>
</dbReference>
<dbReference type="AlphaFoldDB" id="A0A239J3H7"/>
<evidence type="ECO:0000313" key="2">
    <source>
        <dbReference type="Proteomes" id="UP000198426"/>
    </source>
</evidence>
<dbReference type="OrthoDB" id="7868042at2"/>
<dbReference type="RefSeq" id="WP_089233682.1">
    <property type="nucleotide sequence ID" value="NZ_FZOY01000005.1"/>
</dbReference>
<proteinExistence type="predicted"/>
<name>A0A239J3H7_9RHOB</name>
<evidence type="ECO:0000313" key="1">
    <source>
        <dbReference type="EMBL" id="SNT00586.1"/>
    </source>
</evidence>
<accession>A0A239J3H7</accession>
<organism evidence="1 2">
    <name type="scientific">Tropicimonas sediminicola</name>
    <dbReference type="NCBI Taxonomy" id="1031541"/>
    <lineage>
        <taxon>Bacteria</taxon>
        <taxon>Pseudomonadati</taxon>
        <taxon>Pseudomonadota</taxon>
        <taxon>Alphaproteobacteria</taxon>
        <taxon>Rhodobacterales</taxon>
        <taxon>Roseobacteraceae</taxon>
        <taxon>Tropicimonas</taxon>
    </lineage>
</organism>
<dbReference type="EMBL" id="FZOY01000005">
    <property type="protein sequence ID" value="SNT00586.1"/>
    <property type="molecule type" value="Genomic_DNA"/>
</dbReference>
<sequence length="157" mass="16770">MDKTARAPRPQRQISVLVALVVAIATPATTALSYYKLTGDPTFRPLALTVERLIAGGVDVDYEHVRAVVHAGDTAEDRARAQRLGEGVQVAFYGKGIDALVQYEIVAGQAPPTVTYHVARRSFGPYTGAAAAQGVRAAFEALRLNKAAAQAGREHSW</sequence>